<accession>H1S0T3</accession>
<dbReference type="InterPro" id="IPR029039">
    <property type="entry name" value="Flavoprotein-like_sf"/>
</dbReference>
<dbReference type="Pfam" id="PF02525">
    <property type="entry name" value="Flavodoxin_2"/>
    <property type="match status" value="1"/>
</dbReference>
<feature type="domain" description="Flavodoxin-like fold" evidence="1">
    <location>
        <begin position="1"/>
        <end position="105"/>
    </location>
</feature>
<dbReference type="AlphaFoldDB" id="H1S0T3"/>
<gene>
    <name evidence="2" type="ORF">OR16_06609</name>
</gene>
<dbReference type="SUPFAM" id="SSF52218">
    <property type="entry name" value="Flavoproteins"/>
    <property type="match status" value="1"/>
</dbReference>
<proteinExistence type="predicted"/>
<dbReference type="PANTHER" id="PTHR43741">
    <property type="entry name" value="FMN-DEPENDENT NADH-AZOREDUCTASE 1"/>
    <property type="match status" value="1"/>
</dbReference>
<organism evidence="2 3">
    <name type="scientific">Cupriavidus basilensis OR16</name>
    <dbReference type="NCBI Taxonomy" id="1127483"/>
    <lineage>
        <taxon>Bacteria</taxon>
        <taxon>Pseudomonadati</taxon>
        <taxon>Pseudomonadota</taxon>
        <taxon>Betaproteobacteria</taxon>
        <taxon>Burkholderiales</taxon>
        <taxon>Burkholderiaceae</taxon>
        <taxon>Cupriavidus</taxon>
    </lineage>
</organism>
<dbReference type="Proteomes" id="UP000005808">
    <property type="component" value="Unassembled WGS sequence"/>
</dbReference>
<sequence length="109" mass="11675">MYNFGVPVQLKTWFDYVLQAGRTFRYTASGPEGLVKGKRAILLIATGSVYSEGPTAKADFMVPHLKQLLAFIGITDVTVVRAEGLAFGPDAAKAGLEKAAAEIRTLKTA</sequence>
<dbReference type="PANTHER" id="PTHR43741:SF2">
    <property type="entry name" value="FMN-DEPENDENT NADH:QUINONE OXIDOREDUCTASE"/>
    <property type="match status" value="1"/>
</dbReference>
<evidence type="ECO:0000313" key="3">
    <source>
        <dbReference type="Proteomes" id="UP000005808"/>
    </source>
</evidence>
<dbReference type="OrthoDB" id="9787136at2"/>
<dbReference type="Gene3D" id="3.40.50.360">
    <property type="match status" value="1"/>
</dbReference>
<evidence type="ECO:0000313" key="2">
    <source>
        <dbReference type="EMBL" id="EHP43749.1"/>
    </source>
</evidence>
<dbReference type="InterPro" id="IPR050104">
    <property type="entry name" value="FMN-dep_NADH:Q_OxRdtase_AzoR1"/>
</dbReference>
<name>H1S0T3_9BURK</name>
<reference evidence="2 3" key="1">
    <citation type="journal article" date="2012" name="J. Bacteriol.">
        <title>De Novo Genome Project of Cupriavidus basilensis OR16.</title>
        <authorList>
            <person name="Cserhati M."/>
            <person name="Kriszt B."/>
            <person name="Szoboszlay S."/>
            <person name="Toth A."/>
            <person name="Szabo I."/>
            <person name="Tancsics A."/>
            <person name="Nagy I."/>
            <person name="Horvath B."/>
            <person name="Nagy I."/>
            <person name="Kukolya J."/>
        </authorList>
    </citation>
    <scope>NUCLEOTIDE SEQUENCE [LARGE SCALE GENOMIC DNA]</scope>
    <source>
        <strain evidence="2 3">OR16</strain>
    </source>
</reference>
<protein>
    <submittedName>
        <fullName evidence="2">Acyl carrier protein phosphodiesterase</fullName>
    </submittedName>
</protein>
<evidence type="ECO:0000259" key="1">
    <source>
        <dbReference type="Pfam" id="PF02525"/>
    </source>
</evidence>
<dbReference type="PATRIC" id="fig|1127483.3.peg.1322"/>
<comment type="caution">
    <text evidence="2">The sequence shown here is derived from an EMBL/GenBank/DDBJ whole genome shotgun (WGS) entry which is preliminary data.</text>
</comment>
<dbReference type="EMBL" id="AHJE01000016">
    <property type="protein sequence ID" value="EHP43749.1"/>
    <property type="molecule type" value="Genomic_DNA"/>
</dbReference>
<dbReference type="InterPro" id="IPR003680">
    <property type="entry name" value="Flavodoxin_fold"/>
</dbReference>